<protein>
    <recommendedName>
        <fullName evidence="2">proline--tRNA ligase</fullName>
        <ecNumber evidence="2">6.1.1.15</ecNumber>
    </recommendedName>
    <alternativeName>
        <fullName evidence="8">Prolyl-tRNA synthetase</fullName>
    </alternativeName>
</protein>
<dbReference type="Gene3D" id="3.30.110.30">
    <property type="entry name" value="C-terminal domain of ProRS"/>
    <property type="match status" value="1"/>
</dbReference>
<dbReference type="RefSeq" id="XP_033766690.1">
    <property type="nucleotide sequence ID" value="XM_033910799.1"/>
</dbReference>
<dbReference type="InterPro" id="IPR045864">
    <property type="entry name" value="aa-tRNA-synth_II/BPL/LPL"/>
</dbReference>
<evidence type="ECO:0000256" key="2">
    <source>
        <dbReference type="ARBA" id="ARBA00012831"/>
    </source>
</evidence>
<dbReference type="Pfam" id="PF03129">
    <property type="entry name" value="HGTP_anticodon"/>
    <property type="match status" value="1"/>
</dbReference>
<dbReference type="VEuPathDB" id="FungiDB:SPAR_H00620"/>
<proteinExistence type="inferred from homology"/>
<evidence type="ECO:0000256" key="6">
    <source>
        <dbReference type="ARBA" id="ARBA00022917"/>
    </source>
</evidence>
<dbReference type="InterPro" id="IPR002314">
    <property type="entry name" value="aa-tRNA-synt_IIb"/>
</dbReference>
<dbReference type="PANTHER" id="PTHR43382">
    <property type="entry name" value="PROLYL-TRNA SYNTHETASE"/>
    <property type="match status" value="1"/>
</dbReference>
<sequence>MPVSEAFAKLCVNEKPSAESAVAVKSLVFKPKTPKSATPVPVVVVALQSTTTPSALIANATSTKDPRLARDDLVKQAFQSESARAFILGDLANATSEFHLLIDHELGTVDGDTILQLNDSTYMKKSDMLKFLSDFEGYQKVVDFSQEVPKEAATEGKKQQKKQQPSKAGTAAAAAAAAALEDAKLIGITVNKALDFPGWYQQILTKGEMLDYYDVSGCYILRPPSYAIWENIQRWFDDKIKAIGVQNAYFPMFVSSRVLEKEKDHVEGFAPEVAWVTRAGSSELEEPIAIRPTSETVMYPYYAKWVQSYRDLPLKLNQWNSVVRWEFKHPQPFLRTREFLWQEGHTAHLTAKDAEEEVLQILDFYAGVYEELLAVPVVKGRKTEKEKFAGGDFTTTCEGYIPQTGRGIQGATSHHLGQNFSKMFNLSVENPLGSDHPKIFAYQNSWGLSTRVIGVMVMIHSDNKGLVIPPRVSQFQSVVIPVGITKKTSDEQRKHIHETARSVESRLKKVGIRSFGDYNDNYTPGWKFSQYELKGIPIRIELGPKDIEKNQVVVVRRNDSKKYVVSFDELEVRIPEILEEMQGDLFKKAKELFDTHRVIVNEWSGFVPALNKKNVILAPWCGVMECEEDIKESSAKKDDGEEFEEDDKAPSMGAKSLCIPFDQPVLNEGQKCIKCERIAVNYCMFGRSY</sequence>
<dbReference type="GO" id="GO:0005524">
    <property type="term" value="F:ATP binding"/>
    <property type="evidence" value="ECO:0007669"/>
    <property type="project" value="UniProtKB-KW"/>
</dbReference>
<dbReference type="InterPro" id="IPR033721">
    <property type="entry name" value="ProRS_core_arch_euk"/>
</dbReference>
<dbReference type="InterPro" id="IPR017449">
    <property type="entry name" value="Pro-tRNA_synth_II"/>
</dbReference>
<dbReference type="GO" id="GO:0005737">
    <property type="term" value="C:cytoplasm"/>
    <property type="evidence" value="ECO:0007669"/>
    <property type="project" value="InterPro"/>
</dbReference>
<dbReference type="GO" id="GO:0017101">
    <property type="term" value="C:aminoacyl-tRNA synthetase multienzyme complex"/>
    <property type="evidence" value="ECO:0007669"/>
    <property type="project" value="TreeGrafter"/>
</dbReference>
<evidence type="ECO:0000256" key="4">
    <source>
        <dbReference type="ARBA" id="ARBA00022741"/>
    </source>
</evidence>
<keyword evidence="5" id="KW-0067">ATP-binding</keyword>
<dbReference type="Pfam" id="PF00587">
    <property type="entry name" value="tRNA-synt_2b"/>
    <property type="match status" value="1"/>
</dbReference>
<dbReference type="GO" id="GO:0004827">
    <property type="term" value="F:proline-tRNA ligase activity"/>
    <property type="evidence" value="ECO:0007669"/>
    <property type="project" value="UniProtKB-EC"/>
</dbReference>
<reference evidence="12" key="1">
    <citation type="journal article" date="2017" name="Nat. Genet.">
        <title>Contrasting evolutionary genome dynamics between domesticated and wild yeasts.</title>
        <authorList>
            <person name="Yue J.X."/>
            <person name="Li J."/>
            <person name="Aigrain L."/>
            <person name="Hallin J."/>
            <person name="Persson K."/>
            <person name="Oliver K."/>
            <person name="Bergstrom A."/>
            <person name="Coupland P."/>
            <person name="Warringer J."/>
            <person name="Lagomarsino M.C."/>
            <person name="Fischer G."/>
            <person name="Durbin R."/>
            <person name="Liti G."/>
        </authorList>
    </citation>
    <scope>NUCLEOTIDE SEQUENCE</scope>
    <source>
        <strain evidence="12">CBS432</strain>
    </source>
</reference>
<evidence type="ECO:0000259" key="11">
    <source>
        <dbReference type="PROSITE" id="PS50862"/>
    </source>
</evidence>
<dbReference type="HAMAP" id="MF_01571">
    <property type="entry name" value="Pro_tRNA_synth_type3"/>
    <property type="match status" value="1"/>
</dbReference>
<dbReference type="Pfam" id="PF09180">
    <property type="entry name" value="ProRS-C_1"/>
    <property type="match status" value="1"/>
</dbReference>
<dbReference type="CDD" id="cd00778">
    <property type="entry name" value="ProRS_core_arch_euk"/>
    <property type="match status" value="1"/>
</dbReference>
<dbReference type="FunFam" id="3.30.110.30:FF:000001">
    <property type="entry name" value="Bifunctional glutamate/proline--tRNA ligase"/>
    <property type="match status" value="1"/>
</dbReference>
<dbReference type="SUPFAM" id="SSF55826">
    <property type="entry name" value="YbaK/ProRS associated domain"/>
    <property type="match status" value="1"/>
</dbReference>
<reference evidence="12" key="3">
    <citation type="submission" date="2025-07" db="EMBL/GenBank/DDBJ databases">
        <authorList>
            <consortium name="NCBI Genome Project"/>
        </authorList>
    </citation>
    <scope>NUCLEOTIDE SEQUENCE</scope>
    <source>
        <strain evidence="12">CBS432</strain>
    </source>
</reference>
<dbReference type="SUPFAM" id="SSF64586">
    <property type="entry name" value="C-terminal domain of ProRS"/>
    <property type="match status" value="1"/>
</dbReference>
<reference evidence="12" key="2">
    <citation type="submission" date="2020-01" db="EMBL/GenBank/DDBJ databases">
        <title>Population-level Yeast Reference Genomes.</title>
        <authorList>
            <person name="Yue J.-X."/>
        </authorList>
    </citation>
    <scope>NUCLEOTIDE SEQUENCE</scope>
    <source>
        <strain evidence="12">CBS432</strain>
    </source>
</reference>
<evidence type="ECO:0000256" key="8">
    <source>
        <dbReference type="ARBA" id="ARBA00029731"/>
    </source>
</evidence>
<organism evidence="12">
    <name type="scientific">Saccharomyces paradoxus</name>
    <name type="common">Yeast</name>
    <name type="synonym">Saccharomyces douglasii</name>
    <dbReference type="NCBI Taxonomy" id="27291"/>
    <lineage>
        <taxon>Eukaryota</taxon>
        <taxon>Fungi</taxon>
        <taxon>Dikarya</taxon>
        <taxon>Ascomycota</taxon>
        <taxon>Saccharomycotina</taxon>
        <taxon>Saccharomycetes</taxon>
        <taxon>Saccharomycetales</taxon>
        <taxon>Saccharomycetaceae</taxon>
        <taxon>Saccharomyces</taxon>
    </lineage>
</organism>
<dbReference type="NCBIfam" id="TIGR00408">
    <property type="entry name" value="proS_fam_I"/>
    <property type="match status" value="1"/>
</dbReference>
<dbReference type="CDD" id="cd00862">
    <property type="entry name" value="ProRS_anticodon_zinc"/>
    <property type="match status" value="1"/>
</dbReference>
<dbReference type="InterPro" id="IPR002316">
    <property type="entry name" value="Pro-tRNA-ligase_IIa"/>
</dbReference>
<dbReference type="SUPFAM" id="SSF52954">
    <property type="entry name" value="Class II aaRS ABD-related"/>
    <property type="match status" value="1"/>
</dbReference>
<evidence type="ECO:0000256" key="7">
    <source>
        <dbReference type="ARBA" id="ARBA00023146"/>
    </source>
</evidence>
<dbReference type="PANTHER" id="PTHR43382:SF2">
    <property type="entry name" value="BIFUNCTIONAL GLUTAMATE_PROLINE--TRNA LIGASE"/>
    <property type="match status" value="1"/>
</dbReference>
<dbReference type="InterPro" id="IPR016061">
    <property type="entry name" value="Pro-tRNA_ligase_II_C"/>
</dbReference>
<dbReference type="PROSITE" id="PS50862">
    <property type="entry name" value="AA_TRNA_LIGASE_II"/>
    <property type="match status" value="1"/>
</dbReference>
<keyword evidence="6" id="KW-0648">Protein biosynthesis</keyword>
<evidence type="ECO:0000256" key="10">
    <source>
        <dbReference type="SAM" id="MobiDB-lite"/>
    </source>
</evidence>
<feature type="region of interest" description="Disordered" evidence="10">
    <location>
        <begin position="632"/>
        <end position="651"/>
    </location>
</feature>
<evidence type="ECO:0000256" key="5">
    <source>
        <dbReference type="ARBA" id="ARBA00022840"/>
    </source>
</evidence>
<dbReference type="SMART" id="SM00946">
    <property type="entry name" value="ProRS-C_1"/>
    <property type="match status" value="1"/>
</dbReference>
<dbReference type="Gene3D" id="3.90.960.10">
    <property type="entry name" value="YbaK/aminoacyl-tRNA synthetase-associated domain"/>
    <property type="match status" value="1"/>
</dbReference>
<evidence type="ECO:0000256" key="9">
    <source>
        <dbReference type="ARBA" id="ARBA00047671"/>
    </source>
</evidence>
<dbReference type="InterPro" id="IPR004499">
    <property type="entry name" value="Pro-tRNA-ligase_IIa_arc-type"/>
</dbReference>
<dbReference type="FunFam" id="3.30.930.10:FF:000007">
    <property type="entry name" value="Bifunctional glutamate/proline--tRNA ligase"/>
    <property type="match status" value="1"/>
</dbReference>
<name>A0A8B8USD0_SACPA</name>
<comment type="catalytic activity">
    <reaction evidence="9">
        <text>tRNA(Pro) + L-proline + ATP = L-prolyl-tRNA(Pro) + AMP + diphosphate</text>
        <dbReference type="Rhea" id="RHEA:14305"/>
        <dbReference type="Rhea" id="RHEA-COMP:9700"/>
        <dbReference type="Rhea" id="RHEA-COMP:9702"/>
        <dbReference type="ChEBI" id="CHEBI:30616"/>
        <dbReference type="ChEBI" id="CHEBI:33019"/>
        <dbReference type="ChEBI" id="CHEBI:60039"/>
        <dbReference type="ChEBI" id="CHEBI:78442"/>
        <dbReference type="ChEBI" id="CHEBI:78532"/>
        <dbReference type="ChEBI" id="CHEBI:456215"/>
        <dbReference type="EC" id="6.1.1.15"/>
    </reaction>
</comment>
<dbReference type="GeneID" id="54630998"/>
<evidence type="ECO:0000256" key="1">
    <source>
        <dbReference type="ARBA" id="ARBA00008226"/>
    </source>
</evidence>
<keyword evidence="3 12" id="KW-0436">Ligase</keyword>
<gene>
    <name evidence="12" type="ORF">SPAR_H00620</name>
</gene>
<dbReference type="KEGG" id="spao:SPAR_H00620"/>
<dbReference type="GO" id="GO:0002161">
    <property type="term" value="F:aminoacyl-tRNA deacylase activity"/>
    <property type="evidence" value="ECO:0007669"/>
    <property type="project" value="InterPro"/>
</dbReference>
<dbReference type="AlphaFoldDB" id="A0A8B8USD0"/>
<evidence type="ECO:0000256" key="3">
    <source>
        <dbReference type="ARBA" id="ARBA00022598"/>
    </source>
</evidence>
<dbReference type="Gene3D" id="3.40.50.800">
    <property type="entry name" value="Anticodon-binding domain"/>
    <property type="match status" value="1"/>
</dbReference>
<dbReference type="FunFam" id="3.40.50.800:FF:000005">
    <property type="entry name" value="bifunctional glutamate/proline--tRNA ligase"/>
    <property type="match status" value="1"/>
</dbReference>
<dbReference type="OrthoDB" id="1350766at2759"/>
<dbReference type="InterPro" id="IPR036621">
    <property type="entry name" value="Anticodon-bd_dom_sf"/>
</dbReference>
<accession>A0A8B8USD0</accession>
<dbReference type="InterPro" id="IPR036754">
    <property type="entry name" value="YbaK/aa-tRNA-synt-asso_dom_sf"/>
</dbReference>
<dbReference type="InterPro" id="IPR004154">
    <property type="entry name" value="Anticodon-bd"/>
</dbReference>
<dbReference type="GO" id="GO:0006433">
    <property type="term" value="P:prolyl-tRNA aminoacylation"/>
    <property type="evidence" value="ECO:0007669"/>
    <property type="project" value="InterPro"/>
</dbReference>
<feature type="domain" description="Aminoacyl-transfer RNA synthetases class-II family profile" evidence="11">
    <location>
        <begin position="226"/>
        <end position="469"/>
    </location>
</feature>
<keyword evidence="4" id="KW-0547">Nucleotide-binding</keyword>
<dbReference type="Gene3D" id="3.30.930.10">
    <property type="entry name" value="Bira Bifunctional Protein, Domain 2"/>
    <property type="match status" value="1"/>
</dbReference>
<dbReference type="InterPro" id="IPR006195">
    <property type="entry name" value="aa-tRNA-synth_II"/>
</dbReference>
<dbReference type="SUPFAM" id="SSF55681">
    <property type="entry name" value="Class II aaRS and biotin synthetases"/>
    <property type="match status" value="1"/>
</dbReference>
<dbReference type="PRINTS" id="PR01046">
    <property type="entry name" value="TRNASYNTHPRO"/>
</dbReference>
<keyword evidence="7" id="KW-0030">Aminoacyl-tRNA synthetase</keyword>
<dbReference type="EC" id="6.1.1.15" evidence="2"/>
<reference evidence="12" key="4">
    <citation type="submission" date="2025-08" db="UniProtKB">
        <authorList>
            <consortium name="RefSeq"/>
        </authorList>
    </citation>
    <scope>IDENTIFICATION</scope>
    <source>
        <strain evidence="12">CBS432</strain>
    </source>
</reference>
<evidence type="ECO:0000313" key="12">
    <source>
        <dbReference type="RefSeq" id="XP_033766690.1"/>
    </source>
</evidence>
<comment type="similarity">
    <text evidence="1">Belongs to the class-II aminoacyl-tRNA synthetase family.</text>
</comment>